<reference evidence="1 2" key="1">
    <citation type="journal article" date="2003" name="Int. J. Syst. Evol. Microbiol.">
        <title>Virgibacillus carmonensis sp. nov., Virgibacillus necropolis sp. nov. and Virgibacillus picturae sp. nov., three novel species isolated from deteriorated mural paintings, transfer of the species of the genus salibacillus to Virgibacillus, as Virgibacillus marismortui comb. nov. and Virgibacillus salexigens comb. nov., and emended description of the genus Virgibacillus.</title>
        <authorList>
            <person name="Heyrman J."/>
            <person name="Logan N.A."/>
            <person name="Busse H.J."/>
            <person name="Balcaen A."/>
            <person name="Lebbe L."/>
            <person name="Rodriguez-Diaz M."/>
            <person name="Swings J."/>
            <person name="De Vos P."/>
        </authorList>
    </citation>
    <scope>NUCLEOTIDE SEQUENCE [LARGE SCALE GENOMIC DNA]</scope>
    <source>
        <strain evidence="1 2">LMG 19488</strain>
    </source>
</reference>
<dbReference type="Proteomes" id="UP000204391">
    <property type="component" value="Chromosome"/>
</dbReference>
<accession>A0A221M8K3</accession>
<dbReference type="AlphaFoldDB" id="A0A221M8K3"/>
<dbReference type="InterPro" id="IPR038765">
    <property type="entry name" value="Papain-like_cys_pep_sf"/>
</dbReference>
<protein>
    <submittedName>
        <fullName evidence="1">Uncharacterized protein</fullName>
    </submittedName>
</protein>
<keyword evidence="2" id="KW-1185">Reference proteome</keyword>
<evidence type="ECO:0000313" key="2">
    <source>
        <dbReference type="Proteomes" id="UP000204391"/>
    </source>
</evidence>
<gene>
    <name evidence="1" type="ORF">CFK40_02670</name>
</gene>
<dbReference type="KEGG" id="vne:CFK40_02670"/>
<dbReference type="EMBL" id="CP022437">
    <property type="protein sequence ID" value="ASN03978.1"/>
    <property type="molecule type" value="Genomic_DNA"/>
</dbReference>
<sequence length="206" mass="23521">MGGRTIYFLFTDTGTYLSRAINYCTKEGLNHVSISFDDELQEVYSFGRKNPRNPFIGGFVKENIHDNFLKNASCAIYAYHLTDAEFQKVQAKIREIELQACNYKYNFLGLFGVMLQIEINREHAMFCSQFVATVLRDVEGFKLSKPDCFTTPSDIRGLSGLQLVFQGKLGDYKKTVLEPVLTSGESVLTKQSFTFLLTKVKRFVIR</sequence>
<dbReference type="OrthoDB" id="1645744at2"/>
<dbReference type="Gene3D" id="3.90.1720.10">
    <property type="entry name" value="endopeptidase domain like (from Nostoc punctiforme)"/>
    <property type="match status" value="1"/>
</dbReference>
<name>A0A221M8K3_9BACI</name>
<organism evidence="1 2">
    <name type="scientific">Virgibacillus necropolis</name>
    <dbReference type="NCBI Taxonomy" id="163877"/>
    <lineage>
        <taxon>Bacteria</taxon>
        <taxon>Bacillati</taxon>
        <taxon>Bacillota</taxon>
        <taxon>Bacilli</taxon>
        <taxon>Bacillales</taxon>
        <taxon>Bacillaceae</taxon>
        <taxon>Virgibacillus</taxon>
    </lineage>
</organism>
<proteinExistence type="predicted"/>
<evidence type="ECO:0000313" key="1">
    <source>
        <dbReference type="EMBL" id="ASN03978.1"/>
    </source>
</evidence>
<dbReference type="SUPFAM" id="SSF54001">
    <property type="entry name" value="Cysteine proteinases"/>
    <property type="match status" value="1"/>
</dbReference>
<dbReference type="RefSeq" id="WP_089530548.1">
    <property type="nucleotide sequence ID" value="NZ_CP022437.1"/>
</dbReference>